<keyword evidence="4" id="KW-0808">Transferase</keyword>
<comment type="catalytic activity">
    <reaction evidence="1">
        <text>ATP + protein L-histidine = ADP + protein N-phospho-L-histidine.</text>
        <dbReference type="EC" id="2.7.13.3"/>
    </reaction>
</comment>
<dbReference type="SUPFAM" id="SSF55874">
    <property type="entry name" value="ATPase domain of HSP90 chaperone/DNA topoisomerase II/histidine kinase"/>
    <property type="match status" value="1"/>
</dbReference>
<feature type="domain" description="PAS" evidence="9">
    <location>
        <begin position="29"/>
        <end position="60"/>
    </location>
</feature>
<dbReference type="SUPFAM" id="SSF55785">
    <property type="entry name" value="PYP-like sensor domain (PAS domain)"/>
    <property type="match status" value="1"/>
</dbReference>
<dbReference type="PANTHER" id="PTHR43711:SF1">
    <property type="entry name" value="HISTIDINE KINASE 1"/>
    <property type="match status" value="1"/>
</dbReference>
<evidence type="ECO:0000256" key="4">
    <source>
        <dbReference type="ARBA" id="ARBA00022679"/>
    </source>
</evidence>
<dbReference type="Pfam" id="PF02518">
    <property type="entry name" value="HATPase_c"/>
    <property type="match status" value="1"/>
</dbReference>
<dbReference type="SUPFAM" id="SSF47384">
    <property type="entry name" value="Homodimeric domain of signal transducing histidine kinase"/>
    <property type="match status" value="1"/>
</dbReference>
<dbReference type="InterPro" id="IPR005467">
    <property type="entry name" value="His_kinase_dom"/>
</dbReference>
<dbReference type="PROSITE" id="PS50109">
    <property type="entry name" value="HIS_KIN"/>
    <property type="match status" value="1"/>
</dbReference>
<evidence type="ECO:0000256" key="7">
    <source>
        <dbReference type="ARBA" id="ARBA00023136"/>
    </source>
</evidence>
<keyword evidence="6" id="KW-0902">Two-component regulatory system</keyword>
<dbReference type="InterPro" id="IPR036890">
    <property type="entry name" value="HATPase_C_sf"/>
</dbReference>
<evidence type="ECO:0000259" key="9">
    <source>
        <dbReference type="PROSITE" id="PS50112"/>
    </source>
</evidence>
<gene>
    <name evidence="10" type="ORF">AVDCRST_MAG86-84</name>
</gene>
<evidence type="ECO:0000256" key="5">
    <source>
        <dbReference type="ARBA" id="ARBA00022777"/>
    </source>
</evidence>
<dbReference type="InterPro" id="IPR036097">
    <property type="entry name" value="HisK_dim/P_sf"/>
</dbReference>
<feature type="domain" description="Histidine kinase" evidence="8">
    <location>
        <begin position="150"/>
        <end position="366"/>
    </location>
</feature>
<dbReference type="NCBIfam" id="TIGR00229">
    <property type="entry name" value="sensory_box"/>
    <property type="match status" value="1"/>
</dbReference>
<dbReference type="Gene3D" id="3.30.450.20">
    <property type="entry name" value="PAS domain"/>
    <property type="match status" value="1"/>
</dbReference>
<dbReference type="FunFam" id="1.10.287.130:FF:000001">
    <property type="entry name" value="Two-component sensor histidine kinase"/>
    <property type="match status" value="1"/>
</dbReference>
<dbReference type="InterPro" id="IPR003661">
    <property type="entry name" value="HisK_dim/P_dom"/>
</dbReference>
<dbReference type="PROSITE" id="PS50112">
    <property type="entry name" value="PAS"/>
    <property type="match status" value="1"/>
</dbReference>
<dbReference type="Pfam" id="PF00512">
    <property type="entry name" value="HisKA"/>
    <property type="match status" value="1"/>
</dbReference>
<dbReference type="Pfam" id="PF13426">
    <property type="entry name" value="PAS_9"/>
    <property type="match status" value="1"/>
</dbReference>
<dbReference type="AlphaFoldDB" id="A0A6J4ULX7"/>
<dbReference type="Gene3D" id="1.10.287.130">
    <property type="match status" value="1"/>
</dbReference>
<dbReference type="SMART" id="SM00387">
    <property type="entry name" value="HATPase_c"/>
    <property type="match status" value="1"/>
</dbReference>
<evidence type="ECO:0000256" key="2">
    <source>
        <dbReference type="ARBA" id="ARBA00012438"/>
    </source>
</evidence>
<dbReference type="CDD" id="cd00130">
    <property type="entry name" value="PAS"/>
    <property type="match status" value="1"/>
</dbReference>
<evidence type="ECO:0000256" key="6">
    <source>
        <dbReference type="ARBA" id="ARBA00023012"/>
    </source>
</evidence>
<dbReference type="InterPro" id="IPR000014">
    <property type="entry name" value="PAS"/>
</dbReference>
<keyword evidence="3" id="KW-0597">Phosphoprotein</keyword>
<dbReference type="FunFam" id="3.30.565.10:FF:000006">
    <property type="entry name" value="Sensor histidine kinase WalK"/>
    <property type="match status" value="1"/>
</dbReference>
<dbReference type="SMART" id="SM00388">
    <property type="entry name" value="HisKA"/>
    <property type="match status" value="1"/>
</dbReference>
<evidence type="ECO:0000313" key="10">
    <source>
        <dbReference type="EMBL" id="CAA9554384.1"/>
    </source>
</evidence>
<keyword evidence="7" id="KW-0472">Membrane</keyword>
<dbReference type="GO" id="GO:0000155">
    <property type="term" value="F:phosphorelay sensor kinase activity"/>
    <property type="evidence" value="ECO:0007669"/>
    <property type="project" value="InterPro"/>
</dbReference>
<dbReference type="InterPro" id="IPR003594">
    <property type="entry name" value="HATPase_dom"/>
</dbReference>
<protein>
    <recommendedName>
        <fullName evidence="2">histidine kinase</fullName>
        <ecNumber evidence="2">2.7.13.3</ecNumber>
    </recommendedName>
</protein>
<dbReference type="EMBL" id="CADCWP010000008">
    <property type="protein sequence ID" value="CAA9554384.1"/>
    <property type="molecule type" value="Genomic_DNA"/>
</dbReference>
<reference evidence="10" key="1">
    <citation type="submission" date="2020-02" db="EMBL/GenBank/DDBJ databases">
        <authorList>
            <person name="Meier V. D."/>
        </authorList>
    </citation>
    <scope>NUCLEOTIDE SEQUENCE</scope>
    <source>
        <strain evidence="10">AVDCRST_MAG86</strain>
    </source>
</reference>
<dbReference type="CDD" id="cd00082">
    <property type="entry name" value="HisKA"/>
    <property type="match status" value="1"/>
</dbReference>
<keyword evidence="5" id="KW-0418">Kinase</keyword>
<dbReference type="InterPro" id="IPR035965">
    <property type="entry name" value="PAS-like_dom_sf"/>
</dbReference>
<organism evidence="10">
    <name type="scientific">uncultured Truepera sp</name>
    <dbReference type="NCBI Taxonomy" id="543023"/>
    <lineage>
        <taxon>Bacteria</taxon>
        <taxon>Thermotogati</taxon>
        <taxon>Deinococcota</taxon>
        <taxon>Deinococci</taxon>
        <taxon>Trueperales</taxon>
        <taxon>Trueperaceae</taxon>
        <taxon>Truepera</taxon>
        <taxon>environmental samples</taxon>
    </lineage>
</organism>
<evidence type="ECO:0000256" key="1">
    <source>
        <dbReference type="ARBA" id="ARBA00000085"/>
    </source>
</evidence>
<dbReference type="Gene3D" id="3.30.565.10">
    <property type="entry name" value="Histidine kinase-like ATPase, C-terminal domain"/>
    <property type="match status" value="1"/>
</dbReference>
<dbReference type="PANTHER" id="PTHR43711">
    <property type="entry name" value="TWO-COMPONENT HISTIDINE KINASE"/>
    <property type="match status" value="1"/>
</dbReference>
<dbReference type="InterPro" id="IPR050736">
    <property type="entry name" value="Sensor_HK_Regulatory"/>
</dbReference>
<evidence type="ECO:0000256" key="3">
    <source>
        <dbReference type="ARBA" id="ARBA00022553"/>
    </source>
</evidence>
<dbReference type="EC" id="2.7.13.3" evidence="2"/>
<proteinExistence type="predicted"/>
<name>A0A6J4ULX7_9DEIN</name>
<sequence>MTDLREGWLRPPTLKLLLGAGLERLALCESGRVLEANDAFAHYFGYEAAELRGRSLTDLLTFDGDSFGLDDGLPETQEVTATLRGGKMVPAEVAFRTLTAPKRTVQLVALRDPSVQGSAQGALRRYQAELERKNRELAHANRVKSEFLATVSHELRTPLTSVVGYAQLLEDDAALSAERRDYVAQIQVSGAQLVALVEGLIDLSQLEARELVLYREQLPFGAVLSRALSKVQGSAEAKGVTVEVSGPSELTLTADPVRLEQILGSYLSNAVKFTPLGGHVTVTLTTDAAELRCEVSDDGIGISADDLPHVFQPFFRVGRLEGRAETGAGLGLALAKRLAELHGGRVWAESKPGQGSRFSFAVPRGAGWSVEQPVEGWVQPS</sequence>
<evidence type="ECO:0000259" key="8">
    <source>
        <dbReference type="PROSITE" id="PS50109"/>
    </source>
</evidence>
<dbReference type="CDD" id="cd16922">
    <property type="entry name" value="HATPase_EvgS-ArcB-TorS-like"/>
    <property type="match status" value="1"/>
</dbReference>
<accession>A0A6J4ULX7</accession>
<dbReference type="InterPro" id="IPR004358">
    <property type="entry name" value="Sig_transdc_His_kin-like_C"/>
</dbReference>
<dbReference type="PRINTS" id="PR00344">
    <property type="entry name" value="BCTRLSENSOR"/>
</dbReference>